<dbReference type="Gene3D" id="3.50.30.10">
    <property type="entry name" value="Phosphohistidine domain"/>
    <property type="match status" value="1"/>
</dbReference>
<sequence>MDEVRKIVRAAPAGTAAFAAALSGDVLVHGSVRAQTILLEQPLSFWGGYDAGPGRIIDRTHPQHGATLAGKIMVMAHAKGSSSSSSVLAEAIRNGTGPVGIILRERDLIISIGAIVAAELYALAVPVVCLSAADFERVAGARGAVRIEAAEGAEGTGGAMVYLEETAPR</sequence>
<dbReference type="InterPro" id="IPR002840">
    <property type="entry name" value="PMDh-S-like_dom"/>
</dbReference>
<dbReference type="EMBL" id="CP002581">
    <property type="protein sequence ID" value="AJK50825.1"/>
    <property type="molecule type" value="Genomic_DNA"/>
</dbReference>
<keyword evidence="4" id="KW-1185">Reference proteome</keyword>
<dbReference type="Pfam" id="PF01989">
    <property type="entry name" value="AcnX_swivel_put"/>
    <property type="match status" value="1"/>
</dbReference>
<dbReference type="CDD" id="cd01356">
    <property type="entry name" value="AcnX_swivel"/>
    <property type="match status" value="1"/>
</dbReference>
<evidence type="ECO:0000313" key="3">
    <source>
        <dbReference type="EMBL" id="AJK50825.1"/>
    </source>
</evidence>
<evidence type="ECO:0000313" key="4">
    <source>
        <dbReference type="Proteomes" id="UP000031838"/>
    </source>
</evidence>
<reference evidence="4" key="1">
    <citation type="submission" date="2011-03" db="EMBL/GenBank/DDBJ databases">
        <authorList>
            <person name="Voget S."/>
            <person name="Streit W.R."/>
            <person name="Jaeger K.E."/>
            <person name="Daniel R."/>
        </authorList>
    </citation>
    <scope>NUCLEOTIDE SEQUENCE [LARGE SCALE GENOMIC DNA]</scope>
    <source>
        <strain evidence="4">PG1</strain>
    </source>
</reference>
<dbReference type="AlphaFoldDB" id="A0A0B6SC40"/>
<dbReference type="HOGENOM" id="CLU_141583_0_0_4"/>
<dbReference type="RefSeq" id="WP_042629034.1">
    <property type="nucleotide sequence ID" value="NZ_CP002581.1"/>
</dbReference>
<dbReference type="PANTHER" id="PTHR36577">
    <property type="entry name" value="DUF521 DOMAIN PROTEIN (AFU_ORTHOLOGUE AFUA_6G00490)"/>
    <property type="match status" value="1"/>
</dbReference>
<organism evidence="3 4">
    <name type="scientific">Burkholderia plantarii</name>
    <dbReference type="NCBI Taxonomy" id="41899"/>
    <lineage>
        <taxon>Bacteria</taxon>
        <taxon>Pseudomonadati</taxon>
        <taxon>Pseudomonadota</taxon>
        <taxon>Betaproteobacteria</taxon>
        <taxon>Burkholderiales</taxon>
        <taxon>Burkholderiaceae</taxon>
        <taxon>Burkholderia</taxon>
    </lineage>
</organism>
<dbReference type="KEGG" id="bgp:BGL_2c27710"/>
<accession>A0A0B6SC40</accession>
<evidence type="ECO:0000256" key="1">
    <source>
        <dbReference type="ARBA" id="ARBA00023239"/>
    </source>
</evidence>
<reference evidence="3 4" key="2">
    <citation type="journal article" date="2016" name="Appl. Microbiol. Biotechnol.">
        <title>Mutations improving production and secretion of extracellular lipase by Burkholderia glumae PG1.</title>
        <authorList>
            <person name="Knapp A."/>
            <person name="Voget S."/>
            <person name="Gao R."/>
            <person name="Zaburannyi N."/>
            <person name="Krysciak D."/>
            <person name="Breuer M."/>
            <person name="Hauer B."/>
            <person name="Streit W.R."/>
            <person name="Muller R."/>
            <person name="Daniel R."/>
            <person name="Jaeger K.E."/>
        </authorList>
    </citation>
    <scope>NUCLEOTIDE SEQUENCE [LARGE SCALE GENOMIC DNA]</scope>
    <source>
        <strain evidence="3 4">PG1</strain>
    </source>
</reference>
<dbReference type="PANTHER" id="PTHR36577:SF3">
    <property type="entry name" value="DUF521 DOMAIN PROTEIN (AFU_ORTHOLOGUE AFUA_6G00490)"/>
    <property type="match status" value="1"/>
</dbReference>
<dbReference type="SUPFAM" id="SSF52016">
    <property type="entry name" value="LeuD/IlvD-like"/>
    <property type="match status" value="1"/>
</dbReference>
<keyword evidence="1" id="KW-0456">Lyase</keyword>
<protein>
    <recommendedName>
        <fullName evidence="2">Phosphomevalonate dehydratase small subunit-like domain-containing protein</fullName>
    </recommendedName>
</protein>
<gene>
    <name evidence="3" type="ORF">BGL_2c27710</name>
</gene>
<name>A0A0B6SC40_BURPL</name>
<proteinExistence type="predicted"/>
<evidence type="ECO:0000259" key="2">
    <source>
        <dbReference type="Pfam" id="PF01989"/>
    </source>
</evidence>
<feature type="domain" description="Phosphomevalonate dehydratase small subunit-like" evidence="2">
    <location>
        <begin position="43"/>
        <end position="127"/>
    </location>
</feature>
<dbReference type="GO" id="GO:0016829">
    <property type="term" value="F:lyase activity"/>
    <property type="evidence" value="ECO:0007669"/>
    <property type="project" value="UniProtKB-KW"/>
</dbReference>
<dbReference type="Proteomes" id="UP000031838">
    <property type="component" value="Chromosome 2"/>
</dbReference>